<proteinExistence type="predicted"/>
<keyword evidence="1" id="KW-1133">Transmembrane helix</keyword>
<comment type="caution">
    <text evidence="3">The sequence shown here is derived from an EMBL/GenBank/DDBJ whole genome shotgun (WGS) entry which is preliminary data.</text>
</comment>
<accession>A0A3A4REQ7</accession>
<reference evidence="3 4" key="1">
    <citation type="journal article" date="2017" name="ISME J.">
        <title>Energy and carbon metabolisms in a deep terrestrial subsurface fluid microbial community.</title>
        <authorList>
            <person name="Momper L."/>
            <person name="Jungbluth S.P."/>
            <person name="Lee M.D."/>
            <person name="Amend J.P."/>
        </authorList>
    </citation>
    <scope>NUCLEOTIDE SEQUENCE [LARGE SCALE GENOMIC DNA]</scope>
    <source>
        <strain evidence="3">SURF_26</strain>
    </source>
</reference>
<dbReference type="EMBL" id="QZJZ01000021">
    <property type="protein sequence ID" value="RJP60848.1"/>
    <property type="molecule type" value="Genomic_DNA"/>
</dbReference>
<sequence>MDCSKYTYYISEYIDDRLDIGMSRKVENHLKECEQCKKLKDNLLELKDLMHIKSYEKPKGDYFEHLESKIKQRIIAQDIVSIRESVFTFFTQPSWSMTAALLILLSVSLTLNFFNYRDNIIAARADNEPVQSASVQQSLNGTSSTTVDTAASKYYTPEYSNNTDSNISGMIHTASLNDDHRNVYMLKPIRVQNFGSQKRARIYQ</sequence>
<evidence type="ECO:0000256" key="1">
    <source>
        <dbReference type="SAM" id="Phobius"/>
    </source>
</evidence>
<gene>
    <name evidence="3" type="ORF">C4541_03245</name>
</gene>
<name>A0A3A4REQ7_9BACT</name>
<organism evidence="3 4">
    <name type="scientific">Candidatus Auribacter fodinae</name>
    <dbReference type="NCBI Taxonomy" id="2093366"/>
    <lineage>
        <taxon>Bacteria</taxon>
        <taxon>Pseudomonadati</taxon>
        <taxon>Candidatus Auribacterota</taxon>
        <taxon>Candidatus Auribacteria</taxon>
        <taxon>Candidatus Auribacterales</taxon>
        <taxon>Candidatus Auribacteraceae</taxon>
        <taxon>Candidatus Auribacter</taxon>
    </lineage>
</organism>
<dbReference type="AlphaFoldDB" id="A0A3A4REQ7"/>
<dbReference type="Pfam" id="PF13490">
    <property type="entry name" value="zf-HC2"/>
    <property type="match status" value="1"/>
</dbReference>
<feature type="transmembrane region" description="Helical" evidence="1">
    <location>
        <begin position="95"/>
        <end position="114"/>
    </location>
</feature>
<dbReference type="Proteomes" id="UP000266426">
    <property type="component" value="Unassembled WGS sequence"/>
</dbReference>
<evidence type="ECO:0000259" key="2">
    <source>
        <dbReference type="Pfam" id="PF13490"/>
    </source>
</evidence>
<dbReference type="InterPro" id="IPR027383">
    <property type="entry name" value="Znf_put"/>
</dbReference>
<evidence type="ECO:0000313" key="3">
    <source>
        <dbReference type="EMBL" id="RJP60848.1"/>
    </source>
</evidence>
<feature type="domain" description="Putative zinc-finger" evidence="2">
    <location>
        <begin position="3"/>
        <end position="36"/>
    </location>
</feature>
<evidence type="ECO:0000313" key="4">
    <source>
        <dbReference type="Proteomes" id="UP000266426"/>
    </source>
</evidence>
<keyword evidence="1" id="KW-0472">Membrane</keyword>
<protein>
    <submittedName>
        <fullName evidence="3">Zf-HC2 domain-containing protein</fullName>
    </submittedName>
</protein>
<keyword evidence="1" id="KW-0812">Transmembrane</keyword>